<dbReference type="KEGG" id="bao:BAMF_0596"/>
<dbReference type="RefSeq" id="WP_007408580.1">
    <property type="nucleotide sequence ID" value="NC_014551.1"/>
</dbReference>
<reference evidence="2" key="2">
    <citation type="journal article" date="2011" name="J. Biotechnol.">
        <title>Genome sequence of B. amyloliquefaciens type strain DSM7(T) reveals differences to plant-associated B. amyloliquefaciens FZB42.</title>
        <authorList>
            <person name="Ruckert C."/>
            <person name="Blom J."/>
            <person name="Chen X."/>
            <person name="Reva O."/>
            <person name="Borriss R."/>
        </authorList>
    </citation>
    <scope>NUCLEOTIDE SEQUENCE [LARGE SCALE GENOMIC DNA]</scope>
    <source>
        <strain evidence="2">DSM 7</strain>
    </source>
</reference>
<dbReference type="EMBL" id="FN597644">
    <property type="protein sequence ID" value="CBI41722.1"/>
    <property type="molecule type" value="Genomic_DNA"/>
</dbReference>
<accession>A0A9P1NGE7</accession>
<dbReference type="AlphaFoldDB" id="A0A9P1NGE7"/>
<keyword evidence="2" id="KW-1185">Reference proteome</keyword>
<gene>
    <name evidence="1" type="ordered locus">BAMF_0596</name>
</gene>
<organism evidence="1 2">
    <name type="scientific">Bacillus amyloliquefaciens (strain ATCC 23350 / DSM 7 / BCRC 11601 / CCUG 28519 / NBRC 15535 / NRRL B-14393 / F)</name>
    <dbReference type="NCBI Taxonomy" id="692420"/>
    <lineage>
        <taxon>Bacteria</taxon>
        <taxon>Bacillati</taxon>
        <taxon>Bacillota</taxon>
        <taxon>Bacilli</taxon>
        <taxon>Bacillales</taxon>
        <taxon>Bacillaceae</taxon>
        <taxon>Bacillus</taxon>
        <taxon>Bacillus amyloliquefaciens group</taxon>
    </lineage>
</organism>
<evidence type="ECO:0000313" key="2">
    <source>
        <dbReference type="Proteomes" id="UP000006562"/>
    </source>
</evidence>
<dbReference type="Proteomes" id="UP000006562">
    <property type="component" value="Chromosome"/>
</dbReference>
<name>A0A9P1NGE7_BACAS</name>
<sequence>MKTFLGVDKEGFVNGVFYQNSEDREPPEGFYEAPAEQFFMVKRDFENNCWTEGLSTEDIERIKEESEGSQTDEEENLKARTLDLQRVCNLLMNQS</sequence>
<proteinExistence type="predicted"/>
<protein>
    <submittedName>
        <fullName evidence="1">Uncharacterized protein</fullName>
    </submittedName>
</protein>
<evidence type="ECO:0000313" key="1">
    <source>
        <dbReference type="EMBL" id="CBI41722.1"/>
    </source>
</evidence>
<reference evidence="1 2" key="1">
    <citation type="journal article" date="2011" name="Int. J. Syst. Evol. Microbiol.">
        <title>Relationship of Bacillus amyloliquefaciens clades associated with strains DSM 7T and FZB42T: a proposal for Bacillus amyloliquefaciens subsp. amyloliquefaciens subsp. nov. and Bacillus amyloliquefaciens subsp. plantarum subsp. nov. based on complete genome sequence comparisons.</title>
        <authorList>
            <person name="Borriss R."/>
            <person name="Chen X.H."/>
            <person name="Rueckert C."/>
            <person name="Blom J."/>
            <person name="Becker A."/>
            <person name="Baumgarth B."/>
            <person name="Fan B."/>
            <person name="Pukall R."/>
            <person name="Schumann P."/>
            <person name="Sproer C."/>
            <person name="Junge H."/>
            <person name="Vater J."/>
            <person name="Puhler A."/>
            <person name="Klenk H.P."/>
        </authorList>
    </citation>
    <scope>NUCLEOTIDE SEQUENCE [LARGE SCALE GENOMIC DNA]</scope>
    <source>
        <strain evidence="2">DSM 7</strain>
    </source>
</reference>